<feature type="transmembrane region" description="Helical" evidence="7">
    <location>
        <begin position="412"/>
        <end position="430"/>
    </location>
</feature>
<comment type="subcellular location">
    <subcellularLocation>
        <location evidence="1">Cell membrane</location>
        <topology evidence="1">Multi-pass membrane protein</topology>
    </subcellularLocation>
</comment>
<dbReference type="Gene3D" id="1.20.1250.20">
    <property type="entry name" value="MFS general substrate transporter like domains"/>
    <property type="match status" value="1"/>
</dbReference>
<gene>
    <name evidence="9" type="ORF">FHR34_005154</name>
</gene>
<dbReference type="AlphaFoldDB" id="A0A7W7VX73"/>
<dbReference type="PANTHER" id="PTHR23513">
    <property type="entry name" value="INTEGRAL MEMBRANE EFFLUX PROTEIN-RELATED"/>
    <property type="match status" value="1"/>
</dbReference>
<dbReference type="RefSeq" id="WP_184939058.1">
    <property type="nucleotide sequence ID" value="NZ_JACHJV010000001.1"/>
</dbReference>
<keyword evidence="4 7" id="KW-1133">Transmembrane helix</keyword>
<dbReference type="PROSITE" id="PS50850">
    <property type="entry name" value="MFS"/>
    <property type="match status" value="1"/>
</dbReference>
<protein>
    <submittedName>
        <fullName evidence="9">MFS family permease</fullName>
    </submittedName>
</protein>
<feature type="transmembrane region" description="Helical" evidence="7">
    <location>
        <begin position="56"/>
        <end position="79"/>
    </location>
</feature>
<evidence type="ECO:0000256" key="5">
    <source>
        <dbReference type="ARBA" id="ARBA00023136"/>
    </source>
</evidence>
<dbReference type="EMBL" id="JACHJV010000001">
    <property type="protein sequence ID" value="MBB4926161.1"/>
    <property type="molecule type" value="Genomic_DNA"/>
</dbReference>
<feature type="transmembrane region" description="Helical" evidence="7">
    <location>
        <begin position="117"/>
        <end position="136"/>
    </location>
</feature>
<evidence type="ECO:0000313" key="10">
    <source>
        <dbReference type="Proteomes" id="UP000540506"/>
    </source>
</evidence>
<feature type="transmembrane region" description="Helical" evidence="7">
    <location>
        <begin position="142"/>
        <end position="159"/>
    </location>
</feature>
<dbReference type="InterPro" id="IPR011701">
    <property type="entry name" value="MFS"/>
</dbReference>
<evidence type="ECO:0000256" key="2">
    <source>
        <dbReference type="ARBA" id="ARBA00022475"/>
    </source>
</evidence>
<sequence>MTRDLTDHDLSDSEVADREAADSEAADREAADREVTGREVTGRGMGRLLADRNVRWFLLGQLVSVLGDTMLWLVAGIWVKQLTGSNSAAALTFFLVIVGTLFAPLGGMVADRYRRRPLLLVLNLATAAVLPVLLLVHDSGQVWLVYLVMLFYGLSNSFLDPAQAGLLRVLVPEERVGEVNGLLQTAKQSLRLVSPLAGAGLFAAVGAHAVVLVDTATFLVAVAALLAVRLHEDAPSASGSGWRTDMTEGIRHLANTVVLRQLTIGCALTMVGMGLAETVGLAVVGDGLGRPPAFLGVLLVGQGVGAVLAGLSAARIARRTGDGLLVAAGMTSFGLGALLQTVPSVAVVATGMVLCGASMPWIAIGLTTIGFRHTPPELVGRVYAGFTVIMTVPQVMAMAVGAALIAAVDFRVVLVAMALTVAAAAGYLFTRPEQRWARAGAEAVGEAVSETDPA</sequence>
<evidence type="ECO:0000259" key="8">
    <source>
        <dbReference type="PROSITE" id="PS50850"/>
    </source>
</evidence>
<dbReference type="CDD" id="cd06173">
    <property type="entry name" value="MFS_MefA_like"/>
    <property type="match status" value="1"/>
</dbReference>
<feature type="transmembrane region" description="Helical" evidence="7">
    <location>
        <begin position="253"/>
        <end position="273"/>
    </location>
</feature>
<feature type="transmembrane region" description="Helical" evidence="7">
    <location>
        <begin position="293"/>
        <end position="311"/>
    </location>
</feature>
<feature type="region of interest" description="Disordered" evidence="6">
    <location>
        <begin position="1"/>
        <end position="37"/>
    </location>
</feature>
<keyword evidence="2" id="KW-1003">Cell membrane</keyword>
<dbReference type="Proteomes" id="UP000540506">
    <property type="component" value="Unassembled WGS sequence"/>
</dbReference>
<feature type="domain" description="Major facilitator superfamily (MFS) profile" evidence="8">
    <location>
        <begin position="53"/>
        <end position="435"/>
    </location>
</feature>
<evidence type="ECO:0000256" key="6">
    <source>
        <dbReference type="SAM" id="MobiDB-lite"/>
    </source>
</evidence>
<organism evidence="9 10">
    <name type="scientific">Kitasatospora kifunensis</name>
    <name type="common">Streptomyces kifunensis</name>
    <dbReference type="NCBI Taxonomy" id="58351"/>
    <lineage>
        <taxon>Bacteria</taxon>
        <taxon>Bacillati</taxon>
        <taxon>Actinomycetota</taxon>
        <taxon>Actinomycetes</taxon>
        <taxon>Kitasatosporales</taxon>
        <taxon>Streptomycetaceae</taxon>
        <taxon>Kitasatospora</taxon>
    </lineage>
</organism>
<name>A0A7W7VX73_KITKI</name>
<dbReference type="GO" id="GO:0005886">
    <property type="term" value="C:plasma membrane"/>
    <property type="evidence" value="ECO:0007669"/>
    <property type="project" value="UniProtKB-SubCell"/>
</dbReference>
<feature type="transmembrane region" description="Helical" evidence="7">
    <location>
        <begin position="348"/>
        <end position="371"/>
    </location>
</feature>
<evidence type="ECO:0000256" key="7">
    <source>
        <dbReference type="SAM" id="Phobius"/>
    </source>
</evidence>
<evidence type="ECO:0000256" key="1">
    <source>
        <dbReference type="ARBA" id="ARBA00004651"/>
    </source>
</evidence>
<feature type="transmembrane region" description="Helical" evidence="7">
    <location>
        <begin position="383"/>
        <end position="406"/>
    </location>
</feature>
<keyword evidence="3 7" id="KW-0812">Transmembrane</keyword>
<dbReference type="PANTHER" id="PTHR23513:SF6">
    <property type="entry name" value="MAJOR FACILITATOR SUPERFAMILY ASSOCIATED DOMAIN-CONTAINING PROTEIN"/>
    <property type="match status" value="1"/>
</dbReference>
<feature type="transmembrane region" description="Helical" evidence="7">
    <location>
        <begin position="323"/>
        <end position="342"/>
    </location>
</feature>
<evidence type="ECO:0000256" key="4">
    <source>
        <dbReference type="ARBA" id="ARBA00022989"/>
    </source>
</evidence>
<proteinExistence type="predicted"/>
<dbReference type="InterPro" id="IPR036259">
    <property type="entry name" value="MFS_trans_sf"/>
</dbReference>
<accession>A0A7W7VX73</accession>
<keyword evidence="10" id="KW-1185">Reference proteome</keyword>
<dbReference type="GO" id="GO:0022857">
    <property type="term" value="F:transmembrane transporter activity"/>
    <property type="evidence" value="ECO:0007669"/>
    <property type="project" value="InterPro"/>
</dbReference>
<dbReference type="Pfam" id="PF07690">
    <property type="entry name" value="MFS_1"/>
    <property type="match status" value="1"/>
</dbReference>
<dbReference type="SUPFAM" id="SSF103473">
    <property type="entry name" value="MFS general substrate transporter"/>
    <property type="match status" value="1"/>
</dbReference>
<keyword evidence="5 7" id="KW-0472">Membrane</keyword>
<feature type="transmembrane region" description="Helical" evidence="7">
    <location>
        <begin position="91"/>
        <end position="110"/>
    </location>
</feature>
<evidence type="ECO:0000313" key="9">
    <source>
        <dbReference type="EMBL" id="MBB4926161.1"/>
    </source>
</evidence>
<evidence type="ECO:0000256" key="3">
    <source>
        <dbReference type="ARBA" id="ARBA00022692"/>
    </source>
</evidence>
<reference evidence="9 10" key="1">
    <citation type="submission" date="2020-08" db="EMBL/GenBank/DDBJ databases">
        <title>Sequencing the genomes of 1000 actinobacteria strains.</title>
        <authorList>
            <person name="Klenk H.-P."/>
        </authorList>
    </citation>
    <scope>NUCLEOTIDE SEQUENCE [LARGE SCALE GENOMIC DNA]</scope>
    <source>
        <strain evidence="9 10">DSM 41654</strain>
    </source>
</reference>
<dbReference type="InterPro" id="IPR020846">
    <property type="entry name" value="MFS_dom"/>
</dbReference>
<comment type="caution">
    <text evidence="9">The sequence shown here is derived from an EMBL/GenBank/DDBJ whole genome shotgun (WGS) entry which is preliminary data.</text>
</comment>